<proteinExistence type="predicted"/>
<dbReference type="GO" id="GO:0009279">
    <property type="term" value="C:cell outer membrane"/>
    <property type="evidence" value="ECO:0007669"/>
    <property type="project" value="UniProtKB-SubCell"/>
</dbReference>
<keyword evidence="14" id="KW-1185">Reference proteome</keyword>
<keyword evidence="4" id="KW-1134">Transmembrane beta strand</keyword>
<dbReference type="PANTHER" id="PTHR34501:SF9">
    <property type="entry name" value="MAJOR OUTER MEMBRANE PROTEIN P.IA"/>
    <property type="match status" value="1"/>
</dbReference>
<feature type="domain" description="Porin" evidence="12">
    <location>
        <begin position="10"/>
        <end position="322"/>
    </location>
</feature>
<accession>A0A7X2ILW5</accession>
<protein>
    <submittedName>
        <fullName evidence="13">Porin</fullName>
    </submittedName>
</protein>
<keyword evidence="10" id="KW-0998">Cell outer membrane</keyword>
<dbReference type="InterPro" id="IPR023614">
    <property type="entry name" value="Porin_dom_sf"/>
</dbReference>
<dbReference type="RefSeq" id="WP_154372877.1">
    <property type="nucleotide sequence ID" value="NZ_WKJJ01000005.1"/>
</dbReference>
<dbReference type="CDD" id="cd00342">
    <property type="entry name" value="gram_neg_porins"/>
    <property type="match status" value="1"/>
</dbReference>
<sequence>MQRISRTVVLAAILSPLSSAALAQATNVQVYGLVDMYVGRSQMSGTPSTTVANSGGMTTSYWGIGGTENLGGGTSAVFAIEGFMRADTGEAGRTPGEAMLTRAAYAGLNGDMGQVKIGRLPSPLFQLTGNLNPFGFSTRFSPLMTQMWIAGYGVAIMGDSGWNNALHYTSPTFGGGFSVVGQVNLGERTGTSAGNNSIAVLRYNTEALMLAAAVQEVKNGLNQSAAAPSQRTVFAGGSYDFKVAKVFASYDRNKTELTGRRTRMLHAGVAVPQGAGKWMVGWARANERTNVKAPYHRDTISAGYDYNLSVRTDLYAMGVYDKISTSTSGTTLATGIRHKF</sequence>
<keyword evidence="5" id="KW-0812">Transmembrane</keyword>
<dbReference type="InterPro" id="IPR033900">
    <property type="entry name" value="Gram_neg_porin_domain"/>
</dbReference>
<gene>
    <name evidence="13" type="ORF">GJ700_09035</name>
</gene>
<evidence type="ECO:0000259" key="12">
    <source>
        <dbReference type="Pfam" id="PF13609"/>
    </source>
</evidence>
<evidence type="ECO:0000256" key="9">
    <source>
        <dbReference type="ARBA" id="ARBA00023136"/>
    </source>
</evidence>
<evidence type="ECO:0000256" key="8">
    <source>
        <dbReference type="ARBA" id="ARBA00023114"/>
    </source>
</evidence>
<keyword evidence="7" id="KW-0406">Ion transport</keyword>
<evidence type="ECO:0000256" key="7">
    <source>
        <dbReference type="ARBA" id="ARBA00023065"/>
    </source>
</evidence>
<name>A0A7X2ILW5_9BURK</name>
<dbReference type="SUPFAM" id="SSF56935">
    <property type="entry name" value="Porins"/>
    <property type="match status" value="1"/>
</dbReference>
<dbReference type="Pfam" id="PF13609">
    <property type="entry name" value="Porin_4"/>
    <property type="match status" value="1"/>
</dbReference>
<dbReference type="InterPro" id="IPR050298">
    <property type="entry name" value="Gram-neg_bact_OMP"/>
</dbReference>
<organism evidence="13 14">
    <name type="scientific">Pseudoduganella rivuli</name>
    <dbReference type="NCBI Taxonomy" id="2666085"/>
    <lineage>
        <taxon>Bacteria</taxon>
        <taxon>Pseudomonadati</taxon>
        <taxon>Pseudomonadota</taxon>
        <taxon>Betaproteobacteria</taxon>
        <taxon>Burkholderiales</taxon>
        <taxon>Oxalobacteraceae</taxon>
        <taxon>Telluria group</taxon>
        <taxon>Pseudoduganella</taxon>
    </lineage>
</organism>
<dbReference type="GO" id="GO:0046930">
    <property type="term" value="C:pore complex"/>
    <property type="evidence" value="ECO:0007669"/>
    <property type="project" value="UniProtKB-KW"/>
</dbReference>
<dbReference type="GO" id="GO:0006811">
    <property type="term" value="P:monoatomic ion transport"/>
    <property type="evidence" value="ECO:0007669"/>
    <property type="project" value="UniProtKB-KW"/>
</dbReference>
<dbReference type="AlphaFoldDB" id="A0A7X2ILW5"/>
<dbReference type="PANTHER" id="PTHR34501">
    <property type="entry name" value="PROTEIN YDDL-RELATED"/>
    <property type="match status" value="1"/>
</dbReference>
<evidence type="ECO:0000256" key="10">
    <source>
        <dbReference type="ARBA" id="ARBA00023237"/>
    </source>
</evidence>
<keyword evidence="3" id="KW-0813">Transport</keyword>
<dbReference type="Proteomes" id="UP000446768">
    <property type="component" value="Unassembled WGS sequence"/>
</dbReference>
<evidence type="ECO:0000256" key="2">
    <source>
        <dbReference type="ARBA" id="ARBA00011233"/>
    </source>
</evidence>
<evidence type="ECO:0000256" key="11">
    <source>
        <dbReference type="SAM" id="SignalP"/>
    </source>
</evidence>
<dbReference type="GO" id="GO:0015288">
    <property type="term" value="F:porin activity"/>
    <property type="evidence" value="ECO:0007669"/>
    <property type="project" value="UniProtKB-KW"/>
</dbReference>
<evidence type="ECO:0000256" key="6">
    <source>
        <dbReference type="ARBA" id="ARBA00022729"/>
    </source>
</evidence>
<feature type="signal peptide" evidence="11">
    <location>
        <begin position="1"/>
        <end position="23"/>
    </location>
</feature>
<feature type="chain" id="PRO_5030732571" evidence="11">
    <location>
        <begin position="24"/>
        <end position="340"/>
    </location>
</feature>
<evidence type="ECO:0000313" key="13">
    <source>
        <dbReference type="EMBL" id="MRV71873.1"/>
    </source>
</evidence>
<keyword evidence="8" id="KW-0626">Porin</keyword>
<evidence type="ECO:0000256" key="1">
    <source>
        <dbReference type="ARBA" id="ARBA00004571"/>
    </source>
</evidence>
<dbReference type="Gene3D" id="2.40.160.10">
    <property type="entry name" value="Porin"/>
    <property type="match status" value="1"/>
</dbReference>
<comment type="caution">
    <text evidence="13">The sequence shown here is derived from an EMBL/GenBank/DDBJ whole genome shotgun (WGS) entry which is preliminary data.</text>
</comment>
<dbReference type="EMBL" id="WKJJ01000005">
    <property type="protein sequence ID" value="MRV71873.1"/>
    <property type="molecule type" value="Genomic_DNA"/>
</dbReference>
<reference evidence="13 14" key="1">
    <citation type="submission" date="2019-11" db="EMBL/GenBank/DDBJ databases">
        <title>Novel species isolated from a subtropical stream in China.</title>
        <authorList>
            <person name="Lu H."/>
        </authorList>
    </citation>
    <scope>NUCLEOTIDE SEQUENCE [LARGE SCALE GENOMIC DNA]</scope>
    <source>
        <strain evidence="13 14">FT92W</strain>
    </source>
</reference>
<keyword evidence="6 11" id="KW-0732">Signal</keyword>
<evidence type="ECO:0000256" key="4">
    <source>
        <dbReference type="ARBA" id="ARBA00022452"/>
    </source>
</evidence>
<comment type="subcellular location">
    <subcellularLocation>
        <location evidence="1">Cell outer membrane</location>
        <topology evidence="1">Multi-pass membrane protein</topology>
    </subcellularLocation>
</comment>
<keyword evidence="9" id="KW-0472">Membrane</keyword>
<comment type="subunit">
    <text evidence="2">Homotrimer.</text>
</comment>
<evidence type="ECO:0000313" key="14">
    <source>
        <dbReference type="Proteomes" id="UP000446768"/>
    </source>
</evidence>
<evidence type="ECO:0000256" key="5">
    <source>
        <dbReference type="ARBA" id="ARBA00022692"/>
    </source>
</evidence>
<evidence type="ECO:0000256" key="3">
    <source>
        <dbReference type="ARBA" id="ARBA00022448"/>
    </source>
</evidence>